<proteinExistence type="predicted"/>
<accession>A7EFP2</accession>
<reference evidence="2" key="1">
    <citation type="journal article" date="2011" name="PLoS Genet.">
        <title>Genomic analysis of the necrotrophic fungal pathogens Sclerotinia sclerotiorum and Botrytis cinerea.</title>
        <authorList>
            <person name="Amselem J."/>
            <person name="Cuomo C.A."/>
            <person name="van Kan J.A."/>
            <person name="Viaud M."/>
            <person name="Benito E.P."/>
            <person name="Couloux A."/>
            <person name="Coutinho P.M."/>
            <person name="de Vries R.P."/>
            <person name="Dyer P.S."/>
            <person name="Fillinger S."/>
            <person name="Fournier E."/>
            <person name="Gout L."/>
            <person name="Hahn M."/>
            <person name="Kohn L."/>
            <person name="Lapalu N."/>
            <person name="Plummer K.M."/>
            <person name="Pradier J.M."/>
            <person name="Quevillon E."/>
            <person name="Sharon A."/>
            <person name="Simon A."/>
            <person name="ten Have A."/>
            <person name="Tudzynski B."/>
            <person name="Tudzynski P."/>
            <person name="Wincker P."/>
            <person name="Andrew M."/>
            <person name="Anthouard V."/>
            <person name="Beever R.E."/>
            <person name="Beffa R."/>
            <person name="Benoit I."/>
            <person name="Bouzid O."/>
            <person name="Brault B."/>
            <person name="Chen Z."/>
            <person name="Choquer M."/>
            <person name="Collemare J."/>
            <person name="Cotton P."/>
            <person name="Danchin E.G."/>
            <person name="Da Silva C."/>
            <person name="Gautier A."/>
            <person name="Giraud C."/>
            <person name="Giraud T."/>
            <person name="Gonzalez C."/>
            <person name="Grossetete S."/>
            <person name="Guldener U."/>
            <person name="Henrissat B."/>
            <person name="Howlett B.J."/>
            <person name="Kodira C."/>
            <person name="Kretschmer M."/>
            <person name="Lappartient A."/>
            <person name="Leroch M."/>
            <person name="Levis C."/>
            <person name="Mauceli E."/>
            <person name="Neuveglise C."/>
            <person name="Oeser B."/>
            <person name="Pearson M."/>
            <person name="Poulain J."/>
            <person name="Poussereau N."/>
            <person name="Quesneville H."/>
            <person name="Rascle C."/>
            <person name="Schumacher J."/>
            <person name="Segurens B."/>
            <person name="Sexton A."/>
            <person name="Silva E."/>
            <person name="Sirven C."/>
            <person name="Soanes D.M."/>
            <person name="Talbot N.J."/>
            <person name="Templeton M."/>
            <person name="Yandava C."/>
            <person name="Yarden O."/>
            <person name="Zeng Q."/>
            <person name="Rollins J.A."/>
            <person name="Lebrun M.H."/>
            <person name="Dickman M."/>
        </authorList>
    </citation>
    <scope>NUCLEOTIDE SEQUENCE [LARGE SCALE GENOMIC DNA]</scope>
    <source>
        <strain evidence="2">ATCC 18683 / 1980 / Ss-1</strain>
    </source>
</reference>
<dbReference type="KEGG" id="ssl:SS1G_04133"/>
<organism evidence="1 2">
    <name type="scientific">Sclerotinia sclerotiorum (strain ATCC 18683 / 1980 / Ss-1)</name>
    <name type="common">White mold</name>
    <name type="synonym">Whetzelinia sclerotiorum</name>
    <dbReference type="NCBI Taxonomy" id="665079"/>
    <lineage>
        <taxon>Eukaryota</taxon>
        <taxon>Fungi</taxon>
        <taxon>Dikarya</taxon>
        <taxon>Ascomycota</taxon>
        <taxon>Pezizomycotina</taxon>
        <taxon>Leotiomycetes</taxon>
        <taxon>Helotiales</taxon>
        <taxon>Sclerotiniaceae</taxon>
        <taxon>Sclerotinia</taxon>
    </lineage>
</organism>
<evidence type="ECO:0000313" key="2">
    <source>
        <dbReference type="Proteomes" id="UP000001312"/>
    </source>
</evidence>
<dbReference type="Proteomes" id="UP000001312">
    <property type="component" value="Unassembled WGS sequence"/>
</dbReference>
<keyword evidence="2" id="KW-1185">Reference proteome</keyword>
<dbReference type="RefSeq" id="XP_001594326.1">
    <property type="nucleotide sequence ID" value="XM_001594276.1"/>
</dbReference>
<dbReference type="GeneID" id="5490965"/>
<gene>
    <name evidence="1" type="ORF">SS1G_04133</name>
</gene>
<dbReference type="AlphaFoldDB" id="A7EFP2"/>
<evidence type="ECO:0000313" key="1">
    <source>
        <dbReference type="EMBL" id="EDO01658.1"/>
    </source>
</evidence>
<dbReference type="InParanoid" id="A7EFP2"/>
<dbReference type="EMBL" id="CH476625">
    <property type="protein sequence ID" value="EDO01658.1"/>
    <property type="molecule type" value="Genomic_DNA"/>
</dbReference>
<dbReference type="HOGENOM" id="CLU_1856495_0_0_1"/>
<sequence>MAKLKIEYPEYFYYETLFCSTYTFAGDDETASDEDDAGKKKKKRVTKRTMKLSPSFEEDYVGDFSLLSLKDALLTDGLFHLDDPKSGFWSANERENVEPLVQFSDDGNENSEVFKFVVDFTADGKETQETSNGWGNDT</sequence>
<protein>
    <submittedName>
        <fullName evidence="1">Uncharacterized protein</fullName>
    </submittedName>
</protein>
<name>A7EFP2_SCLS1</name>